<evidence type="ECO:0000313" key="1">
    <source>
        <dbReference type="EMBL" id="TCN46351.1"/>
    </source>
</evidence>
<name>A0A4R2CYI8_SHIGR</name>
<accession>A0A4R2CYI8</accession>
<sequence>MGDALGHEQLLFGKVFDFLLIGRDQNFAVGFGDTLQKLVDLLFNGGNFLAQRCALILR</sequence>
<evidence type="ECO:0000313" key="2">
    <source>
        <dbReference type="Proteomes" id="UP000295351"/>
    </source>
</evidence>
<keyword evidence="2" id="KW-1185">Reference proteome</keyword>
<organism evidence="1 2">
    <name type="scientific">Shinella granuli</name>
    <dbReference type="NCBI Taxonomy" id="323621"/>
    <lineage>
        <taxon>Bacteria</taxon>
        <taxon>Pseudomonadati</taxon>
        <taxon>Pseudomonadota</taxon>
        <taxon>Alphaproteobacteria</taxon>
        <taxon>Hyphomicrobiales</taxon>
        <taxon>Rhizobiaceae</taxon>
        <taxon>Shinella</taxon>
    </lineage>
</organism>
<comment type="caution">
    <text evidence="1">The sequence shown here is derived from an EMBL/GenBank/DDBJ whole genome shotgun (WGS) entry which is preliminary data.</text>
</comment>
<gene>
    <name evidence="1" type="ORF">EV665_10422</name>
</gene>
<reference evidence="1 2" key="1">
    <citation type="submission" date="2019-03" db="EMBL/GenBank/DDBJ databases">
        <title>Genomic Encyclopedia of Type Strains, Phase IV (KMG-IV): sequencing the most valuable type-strain genomes for metagenomic binning, comparative biology and taxonomic classification.</title>
        <authorList>
            <person name="Goeker M."/>
        </authorList>
    </citation>
    <scope>NUCLEOTIDE SEQUENCE [LARGE SCALE GENOMIC DNA]</scope>
    <source>
        <strain evidence="1 2">DSM 18401</strain>
    </source>
</reference>
<protein>
    <submittedName>
        <fullName evidence="1">Uncharacterized protein</fullName>
    </submittedName>
</protein>
<dbReference type="AlphaFoldDB" id="A0A4R2CYI8"/>
<dbReference type="Proteomes" id="UP000295351">
    <property type="component" value="Unassembled WGS sequence"/>
</dbReference>
<dbReference type="EMBL" id="SLVX01000004">
    <property type="protein sequence ID" value="TCN46351.1"/>
    <property type="molecule type" value="Genomic_DNA"/>
</dbReference>
<proteinExistence type="predicted"/>
<dbReference type="RefSeq" id="WP_210234616.1">
    <property type="nucleotide sequence ID" value="NZ_BAABEI010000012.1"/>
</dbReference>